<dbReference type="Gene3D" id="3.40.630.30">
    <property type="match status" value="1"/>
</dbReference>
<dbReference type="Pfam" id="PF13508">
    <property type="entry name" value="Acetyltransf_7"/>
    <property type="match status" value="1"/>
</dbReference>
<dbReference type="Gene3D" id="1.10.10.60">
    <property type="entry name" value="Homeodomain-like"/>
    <property type="match status" value="2"/>
</dbReference>
<keyword evidence="1" id="KW-0805">Transcription regulation</keyword>
<organism evidence="6 7">
    <name type="scientific">Blautia hominis</name>
    <dbReference type="NCBI Taxonomy" id="2025493"/>
    <lineage>
        <taxon>Bacteria</taxon>
        <taxon>Bacillati</taxon>
        <taxon>Bacillota</taxon>
        <taxon>Clostridia</taxon>
        <taxon>Lachnospirales</taxon>
        <taxon>Lachnospiraceae</taxon>
        <taxon>Blautia</taxon>
    </lineage>
</organism>
<dbReference type="InterPro" id="IPR009057">
    <property type="entry name" value="Homeodomain-like_sf"/>
</dbReference>
<dbReference type="PROSITE" id="PS01124">
    <property type="entry name" value="HTH_ARAC_FAMILY_2"/>
    <property type="match status" value="1"/>
</dbReference>
<dbReference type="EMBL" id="BAABYW010000001">
    <property type="protein sequence ID" value="GAA6410078.1"/>
    <property type="molecule type" value="Genomic_DNA"/>
</dbReference>
<dbReference type="InterPro" id="IPR018062">
    <property type="entry name" value="HTH_AraC-typ_CS"/>
</dbReference>
<dbReference type="RefSeq" id="WP_390408250.1">
    <property type="nucleotide sequence ID" value="NZ_BAABYW010000001.1"/>
</dbReference>
<dbReference type="InterPro" id="IPR016181">
    <property type="entry name" value="Acyl_CoA_acyltransferase"/>
</dbReference>
<dbReference type="PANTHER" id="PTHR47504">
    <property type="entry name" value="RIGHT ORIGIN-BINDING PROTEIN"/>
    <property type="match status" value="1"/>
</dbReference>
<dbReference type="PRINTS" id="PR00032">
    <property type="entry name" value="HTHARAC"/>
</dbReference>
<dbReference type="Proteomes" id="UP001600943">
    <property type="component" value="Unassembled WGS sequence"/>
</dbReference>
<dbReference type="SMART" id="SM00342">
    <property type="entry name" value="HTH_ARAC"/>
    <property type="match status" value="1"/>
</dbReference>
<protein>
    <submittedName>
        <fullName evidence="6">GNAT family N-acetyltransferase</fullName>
    </submittedName>
</protein>
<evidence type="ECO:0000313" key="7">
    <source>
        <dbReference type="Proteomes" id="UP001600943"/>
    </source>
</evidence>
<accession>A0ABQ0BFE9</accession>
<proteinExistence type="predicted"/>
<dbReference type="SUPFAM" id="SSF46689">
    <property type="entry name" value="Homeodomain-like"/>
    <property type="match status" value="2"/>
</dbReference>
<dbReference type="CDD" id="cd04301">
    <property type="entry name" value="NAT_SF"/>
    <property type="match status" value="1"/>
</dbReference>
<dbReference type="PANTHER" id="PTHR47504:SF5">
    <property type="entry name" value="RIGHT ORIGIN-BINDING PROTEIN"/>
    <property type="match status" value="1"/>
</dbReference>
<feature type="domain" description="N-acetyltransferase" evidence="5">
    <location>
        <begin position="134"/>
        <end position="276"/>
    </location>
</feature>
<evidence type="ECO:0000259" key="5">
    <source>
        <dbReference type="PROSITE" id="PS51186"/>
    </source>
</evidence>
<evidence type="ECO:0000256" key="1">
    <source>
        <dbReference type="ARBA" id="ARBA00023015"/>
    </source>
</evidence>
<evidence type="ECO:0000313" key="6">
    <source>
        <dbReference type="EMBL" id="GAA6410078.1"/>
    </source>
</evidence>
<dbReference type="Pfam" id="PF12833">
    <property type="entry name" value="HTH_18"/>
    <property type="match status" value="1"/>
</dbReference>
<evidence type="ECO:0000259" key="4">
    <source>
        <dbReference type="PROSITE" id="PS01124"/>
    </source>
</evidence>
<name>A0ABQ0BFE9_9FIRM</name>
<feature type="domain" description="HTH araC/xylS-type" evidence="4">
    <location>
        <begin position="10"/>
        <end position="108"/>
    </location>
</feature>
<dbReference type="InterPro" id="IPR020449">
    <property type="entry name" value="Tscrpt_reg_AraC-type_HTH"/>
</dbReference>
<dbReference type="InterPro" id="IPR000182">
    <property type="entry name" value="GNAT_dom"/>
</dbReference>
<sequence length="284" mass="32482">MNSYNVENIATVISYIEAHLNEKLDLDTVANAVCYSKYHLHRMFTDTVGITLHDYIQRRQLTEAAKLLVFSKKPIIEIALTAGYESQQAFTSIFKSMYKQTPLEYRQHEVFYPLQLEFTLNKNSTAPDTITREVSYATLADISDWMDFISLVIDGFPCLDEGSHLEQVRQYVGQRQALIMRDGSTIIGAAAFSYQTGSIDFLAVHPQYRHYGVAKAFLDFMMCNIFAGREISITTFREGDKADTGQREDYKRLGFAESELLTEFGYPAQRLILPPKQEKGDDER</sequence>
<keyword evidence="7" id="KW-1185">Reference proteome</keyword>
<evidence type="ECO:0000256" key="3">
    <source>
        <dbReference type="ARBA" id="ARBA00023163"/>
    </source>
</evidence>
<keyword evidence="3" id="KW-0804">Transcription</keyword>
<dbReference type="PROSITE" id="PS51186">
    <property type="entry name" value="GNAT"/>
    <property type="match status" value="1"/>
</dbReference>
<dbReference type="PROSITE" id="PS00041">
    <property type="entry name" value="HTH_ARAC_FAMILY_1"/>
    <property type="match status" value="1"/>
</dbReference>
<dbReference type="SUPFAM" id="SSF55729">
    <property type="entry name" value="Acyl-CoA N-acyltransferases (Nat)"/>
    <property type="match status" value="1"/>
</dbReference>
<gene>
    <name evidence="6" type="ORF">K040078D81_41950</name>
</gene>
<keyword evidence="2" id="KW-0238">DNA-binding</keyword>
<reference evidence="6 7" key="1">
    <citation type="submission" date="2024-04" db="EMBL/GenBank/DDBJ databases">
        <title>Defined microbial consortia suppress multidrug-resistant proinflammatory Enterobacteriaceae via ecological control.</title>
        <authorList>
            <person name="Furuichi M."/>
            <person name="Kawaguchi T."/>
            <person name="Pust M."/>
            <person name="Yasuma K."/>
            <person name="Plichta D."/>
            <person name="Hasegawa N."/>
            <person name="Ohya T."/>
            <person name="Bhattarai S."/>
            <person name="Sasajima S."/>
            <person name="Aoto Y."/>
            <person name="Tuganbaev T."/>
            <person name="Yaginuma M."/>
            <person name="Ueda M."/>
            <person name="Okahashi N."/>
            <person name="Amafuji K."/>
            <person name="Kiridooshi Y."/>
            <person name="Sugita K."/>
            <person name="Strazar M."/>
            <person name="Skelly A."/>
            <person name="Suda W."/>
            <person name="Hattori M."/>
            <person name="Nakamoto N."/>
            <person name="Caballero S."/>
            <person name="Norman J."/>
            <person name="Olle B."/>
            <person name="Tanoue T."/>
            <person name="Arita M."/>
            <person name="Bucci V."/>
            <person name="Atarashi K."/>
            <person name="Xavier R."/>
            <person name="Honda K."/>
        </authorList>
    </citation>
    <scope>NUCLEOTIDE SEQUENCE [LARGE SCALE GENOMIC DNA]</scope>
    <source>
        <strain evidence="7">k04-0078-D8-1</strain>
    </source>
</reference>
<dbReference type="InterPro" id="IPR050959">
    <property type="entry name" value="MarA-like"/>
</dbReference>
<evidence type="ECO:0000256" key="2">
    <source>
        <dbReference type="ARBA" id="ARBA00023125"/>
    </source>
</evidence>
<comment type="caution">
    <text evidence="6">The sequence shown here is derived from an EMBL/GenBank/DDBJ whole genome shotgun (WGS) entry which is preliminary data.</text>
</comment>
<dbReference type="InterPro" id="IPR018060">
    <property type="entry name" value="HTH_AraC"/>
</dbReference>